<reference evidence="2" key="1">
    <citation type="thesis" date="2020" institute="ProQuest LLC" country="789 East Eisenhower Parkway, Ann Arbor, MI, USA">
        <title>Comparative Genomics and Chromosome Evolution.</title>
        <authorList>
            <person name="Mudd A.B."/>
        </authorList>
    </citation>
    <scope>NUCLEOTIDE SEQUENCE</scope>
    <source>
        <strain evidence="2">1538</strain>
        <tissue evidence="2">Blood</tissue>
    </source>
</reference>
<evidence type="ECO:0008006" key="4">
    <source>
        <dbReference type="Google" id="ProtNLM"/>
    </source>
</evidence>
<evidence type="ECO:0000313" key="2">
    <source>
        <dbReference type="EMBL" id="DBA23260.1"/>
    </source>
</evidence>
<dbReference type="AlphaFoldDB" id="A0AAV3A6Q4"/>
<evidence type="ECO:0000313" key="3">
    <source>
        <dbReference type="Proteomes" id="UP001181693"/>
    </source>
</evidence>
<organism evidence="2 3">
    <name type="scientific">Pyxicephalus adspersus</name>
    <name type="common">African bullfrog</name>
    <dbReference type="NCBI Taxonomy" id="30357"/>
    <lineage>
        <taxon>Eukaryota</taxon>
        <taxon>Metazoa</taxon>
        <taxon>Chordata</taxon>
        <taxon>Craniata</taxon>
        <taxon>Vertebrata</taxon>
        <taxon>Euteleostomi</taxon>
        <taxon>Amphibia</taxon>
        <taxon>Batrachia</taxon>
        <taxon>Anura</taxon>
        <taxon>Neobatrachia</taxon>
        <taxon>Ranoidea</taxon>
        <taxon>Pyxicephalidae</taxon>
        <taxon>Pyxicephalinae</taxon>
        <taxon>Pyxicephalus</taxon>
    </lineage>
</organism>
<name>A0AAV3A6Q4_PYXAD</name>
<dbReference type="EMBL" id="DYDO01000006">
    <property type="protein sequence ID" value="DBA23260.1"/>
    <property type="molecule type" value="Genomic_DNA"/>
</dbReference>
<proteinExistence type="predicted"/>
<keyword evidence="1" id="KW-0732">Signal</keyword>
<gene>
    <name evidence="2" type="ORF">GDO54_014190</name>
</gene>
<accession>A0AAV3A6Q4</accession>
<keyword evidence="3" id="KW-1185">Reference proteome</keyword>
<feature type="chain" id="PRO_5043943312" description="Secreted protein" evidence="1">
    <location>
        <begin position="23"/>
        <end position="92"/>
    </location>
</feature>
<sequence>MFSESFLFCTQWYFLLTLYMTARHNSDMKVGRRNHQVQWKKFNSRSDAISGKFILQFLFIKFGQPVEVFLLFPIGKPFLKNYICVTEFYTKL</sequence>
<evidence type="ECO:0000256" key="1">
    <source>
        <dbReference type="SAM" id="SignalP"/>
    </source>
</evidence>
<protein>
    <recommendedName>
        <fullName evidence="4">Secreted protein</fullName>
    </recommendedName>
</protein>
<dbReference type="Proteomes" id="UP001181693">
    <property type="component" value="Unassembled WGS sequence"/>
</dbReference>
<comment type="caution">
    <text evidence="2">The sequence shown here is derived from an EMBL/GenBank/DDBJ whole genome shotgun (WGS) entry which is preliminary data.</text>
</comment>
<feature type="signal peptide" evidence="1">
    <location>
        <begin position="1"/>
        <end position="22"/>
    </location>
</feature>